<gene>
    <name evidence="3" type="ORF">N7449_001660</name>
</gene>
<protein>
    <submittedName>
        <fullName evidence="3">Uncharacterized protein</fullName>
    </submittedName>
</protein>
<dbReference type="InterPro" id="IPR006969">
    <property type="entry name" value="Stig-like"/>
</dbReference>
<keyword evidence="2" id="KW-0732">Signal</keyword>
<name>A0A9W9T9N5_9EURO</name>
<reference evidence="3" key="1">
    <citation type="submission" date="2022-11" db="EMBL/GenBank/DDBJ databases">
        <authorList>
            <person name="Petersen C."/>
        </authorList>
    </citation>
    <scope>NUCLEOTIDE SEQUENCE</scope>
    <source>
        <strain evidence="3">IBT 20477</strain>
    </source>
</reference>
<reference evidence="3" key="2">
    <citation type="journal article" date="2023" name="IMA Fungus">
        <title>Comparative genomic study of the Penicillium genus elucidates a diverse pangenome and 15 lateral gene transfer events.</title>
        <authorList>
            <person name="Petersen C."/>
            <person name="Sorensen T."/>
            <person name="Nielsen M.R."/>
            <person name="Sondergaard T.E."/>
            <person name="Sorensen J.L."/>
            <person name="Fitzpatrick D.A."/>
            <person name="Frisvad J.C."/>
            <person name="Nielsen K.L."/>
        </authorList>
    </citation>
    <scope>NUCLEOTIDE SEQUENCE</scope>
    <source>
        <strain evidence="3">IBT 20477</strain>
    </source>
</reference>
<dbReference type="AlphaFoldDB" id="A0A9W9T9N5"/>
<comment type="caution">
    <text evidence="3">The sequence shown here is derived from an EMBL/GenBank/DDBJ whole genome shotgun (WGS) entry which is preliminary data.</text>
</comment>
<dbReference type="EMBL" id="JAPQKQ010000001">
    <property type="protein sequence ID" value="KAJ5214491.1"/>
    <property type="molecule type" value="Genomic_DNA"/>
</dbReference>
<evidence type="ECO:0000313" key="4">
    <source>
        <dbReference type="Proteomes" id="UP001150942"/>
    </source>
</evidence>
<proteinExistence type="inferred from homology"/>
<dbReference type="Proteomes" id="UP001150942">
    <property type="component" value="Unassembled WGS sequence"/>
</dbReference>
<evidence type="ECO:0000256" key="1">
    <source>
        <dbReference type="ARBA" id="ARBA00006010"/>
    </source>
</evidence>
<dbReference type="Pfam" id="PF04885">
    <property type="entry name" value="Stig1"/>
    <property type="match status" value="1"/>
</dbReference>
<keyword evidence="4" id="KW-1185">Reference proteome</keyword>
<evidence type="ECO:0000256" key="2">
    <source>
        <dbReference type="ARBA" id="ARBA00022729"/>
    </source>
</evidence>
<comment type="similarity">
    <text evidence="1">Belongs to the STIG1 family.</text>
</comment>
<accession>A0A9W9T9N5</accession>
<organism evidence="3 4">
    <name type="scientific">Penicillium cf. viridicatum</name>
    <dbReference type="NCBI Taxonomy" id="2972119"/>
    <lineage>
        <taxon>Eukaryota</taxon>
        <taxon>Fungi</taxon>
        <taxon>Dikarya</taxon>
        <taxon>Ascomycota</taxon>
        <taxon>Pezizomycotina</taxon>
        <taxon>Eurotiomycetes</taxon>
        <taxon>Eurotiomycetidae</taxon>
        <taxon>Eurotiales</taxon>
        <taxon>Aspergillaceae</taxon>
        <taxon>Penicillium</taxon>
    </lineage>
</organism>
<dbReference type="OrthoDB" id="4506138at2759"/>
<sequence length="138" mass="14469">MDSEYTTSNTGNCGGCGAVCVVGSPPTCCDGVCTDLSSSVDNCGACDAPTFQLVHWNPTRLLFRALVKYQPVAQAPVSISPMIPSTVVLAMNSPVLDSRLAAVRAHVLISRLQLLIAVHAVIFVTELRQLAALGLVVT</sequence>
<evidence type="ECO:0000313" key="3">
    <source>
        <dbReference type="EMBL" id="KAJ5214491.1"/>
    </source>
</evidence>